<keyword evidence="7" id="KW-0067">ATP-binding</keyword>
<dbReference type="Gene3D" id="3.40.50.620">
    <property type="entry name" value="HUPs"/>
    <property type="match status" value="1"/>
</dbReference>
<reference evidence="9" key="1">
    <citation type="submission" date="2020-05" db="EMBL/GenBank/DDBJ databases">
        <authorList>
            <person name="Chiriac C."/>
            <person name="Salcher M."/>
            <person name="Ghai R."/>
            <person name="Kavagutti S V."/>
        </authorList>
    </citation>
    <scope>NUCLEOTIDE SEQUENCE</scope>
</reference>
<proteinExistence type="inferred from homology"/>
<dbReference type="InterPro" id="IPR014729">
    <property type="entry name" value="Rossmann-like_a/b/a_fold"/>
</dbReference>
<dbReference type="HAMAP" id="MF_00158">
    <property type="entry name" value="PanC"/>
    <property type="match status" value="1"/>
</dbReference>
<dbReference type="EMBL" id="CAESAB010000001">
    <property type="protein sequence ID" value="CAB4329352.1"/>
    <property type="molecule type" value="Genomic_DNA"/>
</dbReference>
<organism evidence="9">
    <name type="scientific">freshwater metagenome</name>
    <dbReference type="NCBI Taxonomy" id="449393"/>
    <lineage>
        <taxon>unclassified sequences</taxon>
        <taxon>metagenomes</taxon>
        <taxon>ecological metagenomes</taxon>
    </lineage>
</organism>
<dbReference type="PANTHER" id="PTHR21299:SF1">
    <property type="entry name" value="PANTOATE--BETA-ALANINE LIGASE"/>
    <property type="match status" value="1"/>
</dbReference>
<evidence type="ECO:0000256" key="5">
    <source>
        <dbReference type="ARBA" id="ARBA00022655"/>
    </source>
</evidence>
<evidence type="ECO:0000256" key="7">
    <source>
        <dbReference type="ARBA" id="ARBA00022840"/>
    </source>
</evidence>
<dbReference type="PANTHER" id="PTHR21299">
    <property type="entry name" value="CYTIDYLATE KINASE/PANTOATE-BETA-ALANINE LIGASE"/>
    <property type="match status" value="1"/>
</dbReference>
<dbReference type="InterPro" id="IPR042176">
    <property type="entry name" value="Pantoate_ligase_C"/>
</dbReference>
<dbReference type="Gene3D" id="3.30.1300.10">
    <property type="entry name" value="Pantoate-beta-alanine ligase, C-terminal domain"/>
    <property type="match status" value="1"/>
</dbReference>
<keyword evidence="4" id="KW-0436">Ligase</keyword>
<evidence type="ECO:0000256" key="4">
    <source>
        <dbReference type="ARBA" id="ARBA00022598"/>
    </source>
</evidence>
<dbReference type="GO" id="GO:0005829">
    <property type="term" value="C:cytosol"/>
    <property type="evidence" value="ECO:0007669"/>
    <property type="project" value="TreeGrafter"/>
</dbReference>
<comment type="similarity">
    <text evidence="2">Belongs to the pantothenate synthetase family.</text>
</comment>
<keyword evidence="6" id="KW-0547">Nucleotide-binding</keyword>
<evidence type="ECO:0000313" key="9">
    <source>
        <dbReference type="EMBL" id="CAB4329352.1"/>
    </source>
</evidence>
<dbReference type="GO" id="GO:0004592">
    <property type="term" value="F:pantoate-beta-alanine ligase activity"/>
    <property type="evidence" value="ECO:0007669"/>
    <property type="project" value="UniProtKB-EC"/>
</dbReference>
<evidence type="ECO:0000256" key="2">
    <source>
        <dbReference type="ARBA" id="ARBA00009256"/>
    </source>
</evidence>
<accession>A0A6J5YKM9</accession>
<evidence type="ECO:0000256" key="6">
    <source>
        <dbReference type="ARBA" id="ARBA00022741"/>
    </source>
</evidence>
<evidence type="ECO:0000256" key="3">
    <source>
        <dbReference type="ARBA" id="ARBA00012219"/>
    </source>
</evidence>
<gene>
    <name evidence="9" type="ORF">UFOPK3820_00020</name>
</gene>
<protein>
    <recommendedName>
        <fullName evidence="3">pantoate--beta-alanine ligase (AMP-forming)</fullName>
        <ecNumber evidence="3">6.3.2.1</ecNumber>
    </recommendedName>
</protein>
<dbReference type="AlphaFoldDB" id="A0A6J5YKM9"/>
<comment type="catalytic activity">
    <reaction evidence="8">
        <text>(R)-pantoate + beta-alanine + ATP = (R)-pantothenate + AMP + diphosphate + H(+)</text>
        <dbReference type="Rhea" id="RHEA:10912"/>
        <dbReference type="ChEBI" id="CHEBI:15378"/>
        <dbReference type="ChEBI" id="CHEBI:15980"/>
        <dbReference type="ChEBI" id="CHEBI:29032"/>
        <dbReference type="ChEBI" id="CHEBI:30616"/>
        <dbReference type="ChEBI" id="CHEBI:33019"/>
        <dbReference type="ChEBI" id="CHEBI:57966"/>
        <dbReference type="ChEBI" id="CHEBI:456215"/>
        <dbReference type="EC" id="6.3.2.1"/>
    </reaction>
</comment>
<comment type="pathway">
    <text evidence="1">Cofactor biosynthesis; (R)-pantothenate biosynthesis; (R)-pantothenate from (R)-pantoate and beta-alanine: step 1/1.</text>
</comment>
<keyword evidence="5" id="KW-0566">Pantothenate biosynthesis</keyword>
<dbReference type="GO" id="GO:0015940">
    <property type="term" value="P:pantothenate biosynthetic process"/>
    <property type="evidence" value="ECO:0007669"/>
    <property type="project" value="UniProtKB-UniPathway"/>
</dbReference>
<dbReference type="SUPFAM" id="SSF52374">
    <property type="entry name" value="Nucleotidylyl transferase"/>
    <property type="match status" value="1"/>
</dbReference>
<name>A0A6J5YKM9_9ZZZZ</name>
<dbReference type="InterPro" id="IPR003721">
    <property type="entry name" value="Pantoate_ligase"/>
</dbReference>
<dbReference type="GO" id="GO:0005524">
    <property type="term" value="F:ATP binding"/>
    <property type="evidence" value="ECO:0007669"/>
    <property type="project" value="UniProtKB-KW"/>
</dbReference>
<dbReference type="UniPathway" id="UPA00028">
    <property type="reaction ID" value="UER00005"/>
</dbReference>
<dbReference type="EC" id="6.3.2.1" evidence="3"/>
<evidence type="ECO:0000256" key="1">
    <source>
        <dbReference type="ARBA" id="ARBA00004990"/>
    </source>
</evidence>
<evidence type="ECO:0000256" key="8">
    <source>
        <dbReference type="ARBA" id="ARBA00048258"/>
    </source>
</evidence>
<dbReference type="Pfam" id="PF02569">
    <property type="entry name" value="Pantoate_ligase"/>
    <property type="match status" value="1"/>
</dbReference>
<sequence>MKVVTSATDLPSGCAFVPTMGALHAGHASLFKIAKNQSENVVASIFINPLQFENEEDLVKYPKTPDADIEIAQNSGVTHLWFPRREEIYPEGFNSVKAGPISKLYEGASRAGHFDGVVTVVRRLFDLVKPKLAVFGEKDFQQLKLVEEIAADVSIVRAPTIRESDGLAMSSRNIRLSTEGRAAAPSIYQALSTATSETELREILSAQPLLTVDYADFIDEETFLPAQPDTQKVRALVAGWINGVRLIDNMQMVKRA</sequence>